<dbReference type="EMBL" id="CAESAO010000136">
    <property type="protein sequence ID" value="CAB4346304.1"/>
    <property type="molecule type" value="Genomic_DNA"/>
</dbReference>
<accession>A0A6J5ZUB3</accession>
<sequence>MTNTTPLRRITLHFSHIGLTDGRTFIIPSSSMGRKEALATAGARRYHSRTNTLPLRNAHEVIR</sequence>
<protein>
    <submittedName>
        <fullName evidence="2">Unannotated protein</fullName>
    </submittedName>
</protein>
<reference evidence="2" key="1">
    <citation type="submission" date="2020-05" db="EMBL/GenBank/DDBJ databases">
        <authorList>
            <person name="Chiriac C."/>
            <person name="Salcher M."/>
            <person name="Ghai R."/>
            <person name="Kavagutti S V."/>
        </authorList>
    </citation>
    <scope>NUCLEOTIDE SEQUENCE</scope>
</reference>
<evidence type="ECO:0000256" key="1">
    <source>
        <dbReference type="SAM" id="MobiDB-lite"/>
    </source>
</evidence>
<evidence type="ECO:0000313" key="2">
    <source>
        <dbReference type="EMBL" id="CAB4346304.1"/>
    </source>
</evidence>
<dbReference type="AntiFam" id="ANF00208">
    <property type="entry name" value="Shadow ORF (opposite rpmJ)"/>
</dbReference>
<name>A0A6J5ZUB3_9ZZZZ</name>
<feature type="region of interest" description="Disordered" evidence="1">
    <location>
        <begin position="40"/>
        <end position="63"/>
    </location>
</feature>
<organism evidence="2">
    <name type="scientific">freshwater metagenome</name>
    <dbReference type="NCBI Taxonomy" id="449393"/>
    <lineage>
        <taxon>unclassified sequences</taxon>
        <taxon>metagenomes</taxon>
        <taxon>ecological metagenomes</taxon>
    </lineage>
</organism>
<proteinExistence type="predicted"/>
<dbReference type="AlphaFoldDB" id="A0A6J5ZUB3"/>
<gene>
    <name evidence="2" type="ORF">UFOPK3522_01325</name>
</gene>